<evidence type="ECO:0000313" key="2">
    <source>
        <dbReference type="EMBL" id="ORY59257.1"/>
    </source>
</evidence>
<feature type="signal peptide" evidence="1">
    <location>
        <begin position="1"/>
        <end position="27"/>
    </location>
</feature>
<dbReference type="GeneID" id="63781761"/>
<organism evidence="2 3">
    <name type="scientific">Pseudomassariella vexata</name>
    <dbReference type="NCBI Taxonomy" id="1141098"/>
    <lineage>
        <taxon>Eukaryota</taxon>
        <taxon>Fungi</taxon>
        <taxon>Dikarya</taxon>
        <taxon>Ascomycota</taxon>
        <taxon>Pezizomycotina</taxon>
        <taxon>Sordariomycetes</taxon>
        <taxon>Xylariomycetidae</taxon>
        <taxon>Amphisphaeriales</taxon>
        <taxon>Pseudomassariaceae</taxon>
        <taxon>Pseudomassariella</taxon>
    </lineage>
</organism>
<proteinExistence type="predicted"/>
<dbReference type="RefSeq" id="XP_040711951.1">
    <property type="nucleotide sequence ID" value="XM_040865549.1"/>
</dbReference>
<keyword evidence="1" id="KW-0732">Signal</keyword>
<dbReference type="Proteomes" id="UP000193689">
    <property type="component" value="Unassembled WGS sequence"/>
</dbReference>
<name>A0A1Y2DJ45_9PEZI</name>
<dbReference type="EMBL" id="MCFJ01000014">
    <property type="protein sequence ID" value="ORY59257.1"/>
    <property type="molecule type" value="Genomic_DNA"/>
</dbReference>
<protein>
    <submittedName>
        <fullName evidence="2">Uncharacterized protein</fullName>
    </submittedName>
</protein>
<accession>A0A1Y2DJ45</accession>
<feature type="chain" id="PRO_5012033670" evidence="1">
    <location>
        <begin position="28"/>
        <end position="141"/>
    </location>
</feature>
<sequence length="141" mass="15029">MMYRIPTKLPWLLIQVPSLTTSTFVAGQDPLVVAEIVVQHSGESVSLARVPDTACHNCPKAKYAGIHEGDHRPAAQFLSAVRPCQALGVTVGLTLSYPNTTMATAPIVRIGHSLSLPSRTSTCPASHAWRTGFSTNGAHTQ</sequence>
<comment type="caution">
    <text evidence="2">The sequence shown here is derived from an EMBL/GenBank/DDBJ whole genome shotgun (WGS) entry which is preliminary data.</text>
</comment>
<keyword evidence="3" id="KW-1185">Reference proteome</keyword>
<dbReference type="InParanoid" id="A0A1Y2DJ45"/>
<reference evidence="2 3" key="1">
    <citation type="submission" date="2016-07" db="EMBL/GenBank/DDBJ databases">
        <title>Pervasive Adenine N6-methylation of Active Genes in Fungi.</title>
        <authorList>
            <consortium name="DOE Joint Genome Institute"/>
            <person name="Mondo S.J."/>
            <person name="Dannebaum R.O."/>
            <person name="Kuo R.C."/>
            <person name="Labutti K."/>
            <person name="Haridas S."/>
            <person name="Kuo A."/>
            <person name="Salamov A."/>
            <person name="Ahrendt S.R."/>
            <person name="Lipzen A."/>
            <person name="Sullivan W."/>
            <person name="Andreopoulos W.B."/>
            <person name="Clum A."/>
            <person name="Lindquist E."/>
            <person name="Daum C."/>
            <person name="Ramamoorthy G.K."/>
            <person name="Gryganskyi A."/>
            <person name="Culley D."/>
            <person name="Magnuson J.K."/>
            <person name="James T.Y."/>
            <person name="O'Malley M.A."/>
            <person name="Stajich J.E."/>
            <person name="Spatafora J.W."/>
            <person name="Visel A."/>
            <person name="Grigoriev I.V."/>
        </authorList>
    </citation>
    <scope>NUCLEOTIDE SEQUENCE [LARGE SCALE GENOMIC DNA]</scope>
    <source>
        <strain evidence="2 3">CBS 129021</strain>
    </source>
</reference>
<dbReference type="AlphaFoldDB" id="A0A1Y2DJ45"/>
<gene>
    <name evidence="2" type="ORF">BCR38DRAFT_67103</name>
</gene>
<evidence type="ECO:0000256" key="1">
    <source>
        <dbReference type="SAM" id="SignalP"/>
    </source>
</evidence>
<evidence type="ECO:0000313" key="3">
    <source>
        <dbReference type="Proteomes" id="UP000193689"/>
    </source>
</evidence>